<accession>A0A1G7KFE2</accession>
<keyword evidence="2" id="KW-0808">Transferase</keyword>
<evidence type="ECO:0000259" key="1">
    <source>
        <dbReference type="Pfam" id="PF12804"/>
    </source>
</evidence>
<keyword evidence="2" id="KW-0548">Nucleotidyltransferase</keyword>
<gene>
    <name evidence="2" type="ORF">SAMN05216218_105276</name>
</gene>
<dbReference type="Pfam" id="PF12804">
    <property type="entry name" value="NTP_transf_3"/>
    <property type="match status" value="1"/>
</dbReference>
<dbReference type="CDD" id="cd04182">
    <property type="entry name" value="GT_2_like_f"/>
    <property type="match status" value="1"/>
</dbReference>
<protein>
    <submittedName>
        <fullName evidence="2">Molybdenum cofactor cytidylyltransferase</fullName>
    </submittedName>
</protein>
<dbReference type="EMBL" id="FNBK01000005">
    <property type="protein sequence ID" value="SDF35740.1"/>
    <property type="molecule type" value="Genomic_DNA"/>
</dbReference>
<dbReference type="InterPro" id="IPR025877">
    <property type="entry name" value="MobA-like_NTP_Trfase"/>
</dbReference>
<dbReference type="InterPro" id="IPR029044">
    <property type="entry name" value="Nucleotide-diphossugar_trans"/>
</dbReference>
<dbReference type="AlphaFoldDB" id="A0A1G7KFE2"/>
<organism evidence="2 3">
    <name type="scientific">Halorientalis regularis</name>
    <dbReference type="NCBI Taxonomy" id="660518"/>
    <lineage>
        <taxon>Archaea</taxon>
        <taxon>Methanobacteriati</taxon>
        <taxon>Methanobacteriota</taxon>
        <taxon>Stenosarchaea group</taxon>
        <taxon>Halobacteria</taxon>
        <taxon>Halobacteriales</taxon>
        <taxon>Haloarculaceae</taxon>
        <taxon>Halorientalis</taxon>
    </lineage>
</organism>
<proteinExistence type="predicted"/>
<evidence type="ECO:0000313" key="3">
    <source>
        <dbReference type="Proteomes" id="UP000199076"/>
    </source>
</evidence>
<dbReference type="PANTHER" id="PTHR43777:SF1">
    <property type="entry name" value="MOLYBDENUM COFACTOR CYTIDYLYLTRANSFERASE"/>
    <property type="match status" value="1"/>
</dbReference>
<name>A0A1G7KFE2_9EURY</name>
<dbReference type="STRING" id="660518.SAMN05216218_105276"/>
<dbReference type="Gene3D" id="3.90.550.10">
    <property type="entry name" value="Spore Coat Polysaccharide Biosynthesis Protein SpsA, Chain A"/>
    <property type="match status" value="1"/>
</dbReference>
<dbReference type="PANTHER" id="PTHR43777">
    <property type="entry name" value="MOLYBDENUM COFACTOR CYTIDYLYLTRANSFERASE"/>
    <property type="match status" value="1"/>
</dbReference>
<dbReference type="Proteomes" id="UP000199076">
    <property type="component" value="Unassembled WGS sequence"/>
</dbReference>
<sequence length="259" mass="27433">MTVVCVMVHCVAGLLSPLYRQPREYVERSRLPYDRESMTRGNLPVVDPPFEDGGSPGIRDTGTVVGVVLAAGTSSRYGSKNKLLTEWEGAPIVHQAAATIDRSEVDTTLVVVGYDAENVQEAVGGPADAVVRNERYAAGQDTSVEQGVEAARERDADAVLFALGDMPRVAVESVNDLVAAYHHGVGDALAVANAGKRGNPVLFDATHFSALSNVTGDVGGRQILLTNDDSALVETDDPGVLVDVDTPQQLEDMCERSDG</sequence>
<dbReference type="SUPFAM" id="SSF53448">
    <property type="entry name" value="Nucleotide-diphospho-sugar transferases"/>
    <property type="match status" value="1"/>
</dbReference>
<dbReference type="GO" id="GO:0016779">
    <property type="term" value="F:nucleotidyltransferase activity"/>
    <property type="evidence" value="ECO:0007669"/>
    <property type="project" value="UniProtKB-KW"/>
</dbReference>
<feature type="domain" description="MobA-like NTP transferase" evidence="1">
    <location>
        <begin position="66"/>
        <end position="225"/>
    </location>
</feature>
<evidence type="ECO:0000313" key="2">
    <source>
        <dbReference type="EMBL" id="SDF35740.1"/>
    </source>
</evidence>
<keyword evidence="3" id="KW-1185">Reference proteome</keyword>
<reference evidence="3" key="1">
    <citation type="submission" date="2016-10" db="EMBL/GenBank/DDBJ databases">
        <authorList>
            <person name="Varghese N."/>
            <person name="Submissions S."/>
        </authorList>
    </citation>
    <scope>NUCLEOTIDE SEQUENCE [LARGE SCALE GENOMIC DNA]</scope>
    <source>
        <strain evidence="3">IBRC-M 10760</strain>
    </source>
</reference>